<feature type="chain" id="PRO_5043170515" description="Bowman-Birk serine protease inhibitors family domain-containing protein" evidence="6">
    <location>
        <begin position="26"/>
        <end position="102"/>
    </location>
</feature>
<protein>
    <recommendedName>
        <fullName evidence="7">Bowman-Birk serine protease inhibitors family domain-containing protein</fullName>
    </recommendedName>
</protein>
<sequence>MRPLVLLVALAIVAVLAALPGLGTAQLRAKGATPSAWPCCNNCGSCTRSLPPQCVCRDVSPRGCDPACNNCVRSNSTVAGRRGFQCFDRIKNFCERRCTPVV</sequence>
<keyword evidence="2 5" id="KW-0646">Protease inhibitor</keyword>
<keyword evidence="9" id="KW-1185">Reference proteome</keyword>
<dbReference type="Gramene" id="TraesLDM1D03G00411960.1">
    <property type="protein sequence ID" value="TraesLDM1D03G00411960.1"/>
    <property type="gene ID" value="TraesLDM1D03G00411960"/>
</dbReference>
<dbReference type="Gramene" id="TraesWEE_scaffold_002143_01G001000.1">
    <property type="protein sequence ID" value="TraesWEE_scaffold_002143_01G001000.1"/>
    <property type="gene ID" value="TraesWEE_scaffold_002143_01G001000"/>
</dbReference>
<dbReference type="PANTHER" id="PTHR33479">
    <property type="entry name" value="BOWMAN-BIRK TYPE BRAN TRYPSIN INHIBITOR"/>
    <property type="match status" value="1"/>
</dbReference>
<dbReference type="SMR" id="A0A3B5ZPB8"/>
<reference evidence="8" key="1">
    <citation type="submission" date="2018-08" db="EMBL/GenBank/DDBJ databases">
        <authorList>
            <person name="Rossello M."/>
        </authorList>
    </citation>
    <scope>NUCLEOTIDE SEQUENCE [LARGE SCALE GENOMIC DNA]</scope>
    <source>
        <strain evidence="8">cv. Chinese Spring</strain>
    </source>
</reference>
<evidence type="ECO:0000256" key="5">
    <source>
        <dbReference type="RuleBase" id="RU003856"/>
    </source>
</evidence>
<dbReference type="EnsemblPlants" id="TraesCS1D02G021400.1">
    <property type="protein sequence ID" value="TraesCS1D02G021400.1"/>
    <property type="gene ID" value="TraesCS1D02G021400"/>
</dbReference>
<evidence type="ECO:0000256" key="4">
    <source>
        <dbReference type="ARBA" id="ARBA00023157"/>
    </source>
</evidence>
<dbReference type="Gramene" id="TraesCS1D02G021400.1">
    <property type="protein sequence ID" value="TraesCS1D02G021400.1"/>
    <property type="gene ID" value="TraesCS1D02G021400"/>
</dbReference>
<gene>
    <name evidence="8" type="primary">LOC123162614</name>
</gene>
<dbReference type="Gramene" id="TraesPARA_EIv1.0_0229270.1">
    <property type="protein sequence ID" value="TraesPARA_EIv1.0_0229270.1.CDS"/>
    <property type="gene ID" value="TraesPARA_EIv1.0_0229270"/>
</dbReference>
<dbReference type="InterPro" id="IPR000877">
    <property type="entry name" value="Prot_inh_BBI"/>
</dbReference>
<dbReference type="SMART" id="SM00269">
    <property type="entry name" value="BowB"/>
    <property type="match status" value="1"/>
</dbReference>
<dbReference type="Gramene" id="TraesSTA1D03G00409740.1">
    <property type="protein sequence ID" value="TraesSTA1D03G00409740.1"/>
    <property type="gene ID" value="TraesSTA1D03G00409740"/>
</dbReference>
<accession>A0A3B5ZPB8</accession>
<dbReference type="Proteomes" id="UP000019116">
    <property type="component" value="Chromosome 1D"/>
</dbReference>
<name>A0A3B5ZPB8_WHEAT</name>
<dbReference type="Gramene" id="TraesARI1D03G00415810.1">
    <property type="protein sequence ID" value="TraesARI1D03G00415810.1"/>
    <property type="gene ID" value="TraesARI1D03G00415810"/>
</dbReference>
<dbReference type="Pfam" id="PF00228">
    <property type="entry name" value="Bowman-Birk_leg"/>
    <property type="match status" value="1"/>
</dbReference>
<feature type="domain" description="Bowman-Birk serine protease inhibitors family" evidence="7">
    <location>
        <begin position="39"/>
        <end position="98"/>
    </location>
</feature>
<evidence type="ECO:0000256" key="6">
    <source>
        <dbReference type="SAM" id="SignalP"/>
    </source>
</evidence>
<evidence type="ECO:0000256" key="1">
    <source>
        <dbReference type="ARBA" id="ARBA00008506"/>
    </source>
</evidence>
<dbReference type="Gramene" id="TraesROB_scaffold_026840_01G000400.1">
    <property type="protein sequence ID" value="TraesROB_scaffold_026840_01G000400.1"/>
    <property type="gene ID" value="TraesROB_scaffold_026840_01G000400"/>
</dbReference>
<evidence type="ECO:0000313" key="8">
    <source>
        <dbReference type="EnsemblPlants" id="TraesCS1D02G021400.1"/>
    </source>
</evidence>
<dbReference type="CDD" id="cd00023">
    <property type="entry name" value="BBI"/>
    <property type="match status" value="1"/>
</dbReference>
<evidence type="ECO:0000259" key="7">
    <source>
        <dbReference type="SMART" id="SM00269"/>
    </source>
</evidence>
<dbReference type="OMA" id="RCNTACK"/>
<dbReference type="Gramene" id="TraesKAR1D01G0008360.1">
    <property type="protein sequence ID" value="cds.TraesKAR1D01G0008360.1"/>
    <property type="gene ID" value="TraesKAR1D01G0008360"/>
</dbReference>
<keyword evidence="3 5" id="KW-0722">Serine protease inhibitor</keyword>
<dbReference type="GO" id="GO:0004867">
    <property type="term" value="F:serine-type endopeptidase inhibitor activity"/>
    <property type="evidence" value="ECO:0007669"/>
    <property type="project" value="UniProtKB-KW"/>
</dbReference>
<dbReference type="Gramene" id="TraesSYM1D03G00416090.1">
    <property type="protein sequence ID" value="TraesSYM1D03G00416090.1"/>
    <property type="gene ID" value="TraesSYM1D03G00416090"/>
</dbReference>
<evidence type="ECO:0000256" key="3">
    <source>
        <dbReference type="ARBA" id="ARBA00022900"/>
    </source>
</evidence>
<dbReference type="Gramene" id="TraesNOR1D03G00416580.1">
    <property type="protein sequence ID" value="TraesNOR1D03G00416580.1"/>
    <property type="gene ID" value="TraesNOR1D03G00416580"/>
</dbReference>
<dbReference type="Gramene" id="TraesJUL1D03G00412460.1">
    <property type="protein sequence ID" value="TraesJUL1D03G00412460.1"/>
    <property type="gene ID" value="TraesJUL1D03G00412460"/>
</dbReference>
<dbReference type="Gramene" id="TraesCAD_scaffold_021730_01G000400.1">
    <property type="protein sequence ID" value="TraesCAD_scaffold_021730_01G000400.1"/>
    <property type="gene ID" value="TraesCAD_scaffold_021730_01G000400"/>
</dbReference>
<keyword evidence="4" id="KW-1015">Disulfide bond</keyword>
<dbReference type="Gramene" id="TraesRN1D0100046800.1">
    <property type="protein sequence ID" value="TraesRN1D0100046800.1"/>
    <property type="gene ID" value="TraesRN1D0100046800"/>
</dbReference>
<feature type="signal peptide" evidence="6">
    <location>
        <begin position="1"/>
        <end position="25"/>
    </location>
</feature>
<dbReference type="OrthoDB" id="739291at2759"/>
<dbReference type="Gramene" id="TraesJAG1D03G00409930.1">
    <property type="protein sequence ID" value="TraesJAG1D03G00409930.1"/>
    <property type="gene ID" value="TraesJAG1D03G00409930"/>
</dbReference>
<evidence type="ECO:0000313" key="9">
    <source>
        <dbReference type="Proteomes" id="UP000019116"/>
    </source>
</evidence>
<reference evidence="8" key="2">
    <citation type="submission" date="2018-10" db="UniProtKB">
        <authorList>
            <consortium name="EnsemblPlants"/>
        </authorList>
    </citation>
    <scope>IDENTIFICATION</scope>
</reference>
<evidence type="ECO:0000256" key="2">
    <source>
        <dbReference type="ARBA" id="ARBA00022690"/>
    </source>
</evidence>
<proteinExistence type="inferred from homology"/>
<dbReference type="SUPFAM" id="SSF57247">
    <property type="entry name" value="Bowman-Birk inhibitor, BBI"/>
    <property type="match status" value="1"/>
</dbReference>
<dbReference type="Gramene" id="TraesLAC1D03G00413320.1">
    <property type="protein sequence ID" value="TraesLAC1D03G00413320.1"/>
    <property type="gene ID" value="TraesLAC1D03G00413320"/>
</dbReference>
<dbReference type="GeneID" id="123162614"/>
<dbReference type="InterPro" id="IPR035995">
    <property type="entry name" value="Bowman-Birk_prot_inh"/>
</dbReference>
<dbReference type="GO" id="GO:0005576">
    <property type="term" value="C:extracellular region"/>
    <property type="evidence" value="ECO:0007669"/>
    <property type="project" value="InterPro"/>
</dbReference>
<comment type="similarity">
    <text evidence="1 5">Belongs to the Bowman-Birk serine protease inhibitor family.</text>
</comment>
<dbReference type="Gramene" id="TraesCLE_scaffold_020888_01G000100.1">
    <property type="protein sequence ID" value="TraesCLE_scaffold_020888_01G000100.1"/>
    <property type="gene ID" value="TraesCLE_scaffold_020888_01G000100"/>
</dbReference>
<organism evidence="8">
    <name type="scientific">Triticum aestivum</name>
    <name type="common">Wheat</name>
    <dbReference type="NCBI Taxonomy" id="4565"/>
    <lineage>
        <taxon>Eukaryota</taxon>
        <taxon>Viridiplantae</taxon>
        <taxon>Streptophyta</taxon>
        <taxon>Embryophyta</taxon>
        <taxon>Tracheophyta</taxon>
        <taxon>Spermatophyta</taxon>
        <taxon>Magnoliopsida</taxon>
        <taxon>Liliopsida</taxon>
        <taxon>Poales</taxon>
        <taxon>Poaceae</taxon>
        <taxon>BOP clade</taxon>
        <taxon>Pooideae</taxon>
        <taxon>Triticodae</taxon>
        <taxon>Triticeae</taxon>
        <taxon>Triticinae</taxon>
        <taxon>Triticum</taxon>
    </lineage>
</organism>
<dbReference type="Gene3D" id="2.10.69.10">
    <property type="entry name" value="Cysteine Protease (Bromelain) Inhibitor, subunit H"/>
    <property type="match status" value="1"/>
</dbReference>
<dbReference type="AlphaFoldDB" id="A0A3B5ZPB8"/>
<dbReference type="PANTHER" id="PTHR33479:SF4">
    <property type="entry name" value="BOWMAN-BIRK TYPE TRYPSIN INHIBITOR"/>
    <property type="match status" value="1"/>
</dbReference>
<keyword evidence="6" id="KW-0732">Signal</keyword>
<dbReference type="RefSeq" id="XP_044436315.1">
    <property type="nucleotide sequence ID" value="XM_044580380.1"/>
</dbReference>
<dbReference type="Gramene" id="TraesMAC1D03G00410750.1">
    <property type="protein sequence ID" value="TraesMAC1D03G00410750.1"/>
    <property type="gene ID" value="TraesMAC1D03G00410750"/>
</dbReference>
<dbReference type="Gramene" id="TraesCS1D03G0040500.1">
    <property type="protein sequence ID" value="TraesCS1D03G0040500.1.CDS"/>
    <property type="gene ID" value="TraesCS1D03G0040500"/>
</dbReference>